<dbReference type="PATRIC" id="fig|136857.5.peg.392"/>
<dbReference type="STRING" id="136857.CTEST_02005"/>
<protein>
    <recommendedName>
        <fullName evidence="4">Small integral membrane protein (DUF2273)</fullName>
    </recommendedName>
</protein>
<dbReference type="KEGG" id="cted:CTEST_02005"/>
<feature type="transmembrane region" description="Helical" evidence="1">
    <location>
        <begin position="6"/>
        <end position="32"/>
    </location>
</feature>
<dbReference type="EMBL" id="CP011545">
    <property type="protein sequence ID" value="AKK07856.1"/>
    <property type="molecule type" value="Genomic_DNA"/>
</dbReference>
<accession>A0A0G3H375</accession>
<evidence type="ECO:0000313" key="3">
    <source>
        <dbReference type="Proteomes" id="UP000035540"/>
    </source>
</evidence>
<evidence type="ECO:0008006" key="4">
    <source>
        <dbReference type="Google" id="ProtNLM"/>
    </source>
</evidence>
<keyword evidence="3" id="KW-1185">Reference proteome</keyword>
<dbReference type="OrthoDB" id="4426830at2"/>
<evidence type="ECO:0000256" key="1">
    <source>
        <dbReference type="SAM" id="Phobius"/>
    </source>
</evidence>
<organism evidence="2 3">
    <name type="scientific">Corynebacterium testudinoris</name>
    <dbReference type="NCBI Taxonomy" id="136857"/>
    <lineage>
        <taxon>Bacteria</taxon>
        <taxon>Bacillati</taxon>
        <taxon>Actinomycetota</taxon>
        <taxon>Actinomycetes</taxon>
        <taxon>Mycobacteriales</taxon>
        <taxon>Corynebacteriaceae</taxon>
        <taxon>Corynebacterium</taxon>
    </lineage>
</organism>
<keyword evidence="1" id="KW-0812">Transmembrane</keyword>
<dbReference type="Proteomes" id="UP000035540">
    <property type="component" value="Chromosome"/>
</dbReference>
<proteinExistence type="predicted"/>
<reference evidence="2 3" key="1">
    <citation type="journal article" date="2015" name="Genome Announc.">
        <title>Complete Genome Sequence of the Type Strain Corynebacterium testudinoris DSM 44614, Recovered from Necrotic Lesions in the Mouth of a Tortoise.</title>
        <authorList>
            <person name="Ruckert C."/>
            <person name="Kriete M."/>
            <person name="Jaenicke S."/>
            <person name="Winkler A."/>
            <person name="Tauch A."/>
        </authorList>
    </citation>
    <scope>NUCLEOTIDE SEQUENCE [LARGE SCALE GENOMIC DNA]</scope>
    <source>
        <strain evidence="2 3">DSM 44614</strain>
    </source>
</reference>
<keyword evidence="1" id="KW-1133">Transmembrane helix</keyword>
<sequence>MNNHTFTGLVLGIALAFAVIFGGWLGLIYVLVFGAVGTIIGAQLDGRIDLSAIFTRGSRG</sequence>
<keyword evidence="1" id="KW-0472">Membrane</keyword>
<name>A0A0G3H375_9CORY</name>
<gene>
    <name evidence="2" type="ORF">CTEST_02005</name>
</gene>
<dbReference type="RefSeq" id="WP_047252307.1">
    <property type="nucleotide sequence ID" value="NZ_CP011545.1"/>
</dbReference>
<evidence type="ECO:0000313" key="2">
    <source>
        <dbReference type="EMBL" id="AKK07856.1"/>
    </source>
</evidence>
<dbReference type="AlphaFoldDB" id="A0A0G3H375"/>
<reference evidence="3" key="2">
    <citation type="submission" date="2015-05" db="EMBL/GenBank/DDBJ databases">
        <title>Complete genome sequence of Corynebacterium testudinoris DSM 44614, recovered from necrotic lesions in the mouth of a tortoise.</title>
        <authorList>
            <person name="Ruckert C."/>
            <person name="Albersmeier A."/>
            <person name="Winkler A."/>
            <person name="Tauch A."/>
        </authorList>
    </citation>
    <scope>NUCLEOTIDE SEQUENCE [LARGE SCALE GENOMIC DNA]</scope>
    <source>
        <strain evidence="3">DSM 44614</strain>
    </source>
</reference>